<dbReference type="InterPro" id="IPR042467">
    <property type="entry name" value="Peptidase_C65_otubain_sub2"/>
</dbReference>
<name>A0AAX4JC62_9MICR</name>
<organism evidence="8 9">
    <name type="scientific">Vairimorpha necatrix</name>
    <dbReference type="NCBI Taxonomy" id="6039"/>
    <lineage>
        <taxon>Eukaryota</taxon>
        <taxon>Fungi</taxon>
        <taxon>Fungi incertae sedis</taxon>
        <taxon>Microsporidia</taxon>
        <taxon>Nosematidae</taxon>
        <taxon>Vairimorpha</taxon>
    </lineage>
</organism>
<dbReference type="PROSITE" id="PS50802">
    <property type="entry name" value="OTU"/>
    <property type="match status" value="1"/>
</dbReference>
<feature type="domain" description="OTU" evidence="7">
    <location>
        <begin position="27"/>
        <end position="204"/>
    </location>
</feature>
<dbReference type="EC" id="3.4.19.12" evidence="2"/>
<keyword evidence="6" id="KW-0788">Thiol protease</keyword>
<comment type="catalytic activity">
    <reaction evidence="1">
        <text>Thiol-dependent hydrolysis of ester, thioester, amide, peptide and isopeptide bonds formed by the C-terminal Gly of ubiquitin (a 76-residue protein attached to proteins as an intracellular targeting signal).</text>
        <dbReference type="EC" id="3.4.19.12"/>
    </reaction>
</comment>
<evidence type="ECO:0000256" key="2">
    <source>
        <dbReference type="ARBA" id="ARBA00012759"/>
    </source>
</evidence>
<dbReference type="GO" id="GO:0006508">
    <property type="term" value="P:proteolysis"/>
    <property type="evidence" value="ECO:0007669"/>
    <property type="project" value="UniProtKB-KW"/>
</dbReference>
<dbReference type="CDD" id="cd22749">
    <property type="entry name" value="Otubain_C65"/>
    <property type="match status" value="1"/>
</dbReference>
<reference evidence="8" key="1">
    <citation type="journal article" date="2024" name="BMC Genomics">
        <title>Functional annotation of a divergent genome using sequence and structure-based similarity.</title>
        <authorList>
            <person name="Svedberg D."/>
            <person name="Winiger R.R."/>
            <person name="Berg A."/>
            <person name="Sharma H."/>
            <person name="Tellgren-Roth C."/>
            <person name="Debrunner-Vossbrinck B.A."/>
            <person name="Vossbrinck C.R."/>
            <person name="Barandun J."/>
        </authorList>
    </citation>
    <scope>NUCLEOTIDE SEQUENCE</scope>
    <source>
        <strain evidence="8">Illinois isolate</strain>
    </source>
</reference>
<dbReference type="GO" id="GO:0004843">
    <property type="term" value="F:cysteine-type deubiquitinase activity"/>
    <property type="evidence" value="ECO:0007669"/>
    <property type="project" value="UniProtKB-EC"/>
</dbReference>
<protein>
    <recommendedName>
        <fullName evidence="2">ubiquitinyl hydrolase 1</fullName>
        <ecNumber evidence="2">3.4.19.12</ecNumber>
    </recommendedName>
</protein>
<evidence type="ECO:0000256" key="1">
    <source>
        <dbReference type="ARBA" id="ARBA00000707"/>
    </source>
</evidence>
<dbReference type="InterPro" id="IPR003323">
    <property type="entry name" value="OTU_dom"/>
</dbReference>
<dbReference type="KEGG" id="vnx:VNE69_05094"/>
<sequence length="204" mass="24316">MEKSSAVSGKLQITNHEFYSDKLKSLSSYREIPRDGNCMYLSISIKILEFFRSKKDQIYKWETFTTSLKSYCTKLNIEEFVYIDNLETFSDLINNNTKIEDIDLYTWYEILYIFRLAISTHMRLNSEEYQPYIVDMSVEKYCKNCIEPLFMEAGYIEIGALVNIMPINVKMYDTTEESNKYRIYGENEEFIEILHTPNHFEPVY</sequence>
<dbReference type="Pfam" id="PF10275">
    <property type="entry name" value="Peptidase_C65"/>
    <property type="match status" value="1"/>
</dbReference>
<keyword evidence="9" id="KW-1185">Reference proteome</keyword>
<evidence type="ECO:0000256" key="3">
    <source>
        <dbReference type="ARBA" id="ARBA00022670"/>
    </source>
</evidence>
<evidence type="ECO:0000313" key="8">
    <source>
        <dbReference type="EMBL" id="WUR03503.1"/>
    </source>
</evidence>
<evidence type="ECO:0000256" key="6">
    <source>
        <dbReference type="ARBA" id="ARBA00022807"/>
    </source>
</evidence>
<dbReference type="Gene3D" id="3.30.200.60">
    <property type="entry name" value="Peptidase C65 Otubain, subdomain 1"/>
    <property type="match status" value="1"/>
</dbReference>
<dbReference type="EMBL" id="CP142730">
    <property type="protein sequence ID" value="WUR03503.1"/>
    <property type="molecule type" value="Genomic_DNA"/>
</dbReference>
<accession>A0AAX4JC62</accession>
<keyword evidence="3" id="KW-0645">Protease</keyword>
<evidence type="ECO:0000313" key="9">
    <source>
        <dbReference type="Proteomes" id="UP001334084"/>
    </source>
</evidence>
<dbReference type="Gene3D" id="1.20.1300.20">
    <property type="entry name" value="Peptidase C65 Otubain, subdomain 2"/>
    <property type="match status" value="1"/>
</dbReference>
<proteinExistence type="predicted"/>
<dbReference type="InterPro" id="IPR038765">
    <property type="entry name" value="Papain-like_cys_pep_sf"/>
</dbReference>
<evidence type="ECO:0000256" key="4">
    <source>
        <dbReference type="ARBA" id="ARBA00022786"/>
    </source>
</evidence>
<evidence type="ECO:0000256" key="5">
    <source>
        <dbReference type="ARBA" id="ARBA00022801"/>
    </source>
</evidence>
<dbReference type="GeneID" id="90541318"/>
<evidence type="ECO:0000259" key="7">
    <source>
        <dbReference type="PROSITE" id="PS50802"/>
    </source>
</evidence>
<keyword evidence="4" id="KW-0833">Ubl conjugation pathway</keyword>
<dbReference type="RefSeq" id="XP_065329648.1">
    <property type="nucleotide sequence ID" value="XM_065473576.1"/>
</dbReference>
<dbReference type="SUPFAM" id="SSF54001">
    <property type="entry name" value="Cysteine proteinases"/>
    <property type="match status" value="1"/>
</dbReference>
<gene>
    <name evidence="8" type="ORF">VNE69_05094</name>
</gene>
<keyword evidence="5" id="KW-0378">Hydrolase</keyword>
<dbReference type="AlphaFoldDB" id="A0AAX4JC62"/>
<dbReference type="Proteomes" id="UP001334084">
    <property type="component" value="Chromosome 5"/>
</dbReference>
<dbReference type="InterPro" id="IPR042468">
    <property type="entry name" value="Peptidase_C65_otubain_sub1"/>
</dbReference>
<dbReference type="InterPro" id="IPR019400">
    <property type="entry name" value="Peptidase_C65_otubain"/>
</dbReference>